<dbReference type="EMBL" id="AP025225">
    <property type="protein sequence ID" value="BDB96096.1"/>
    <property type="molecule type" value="Genomic_DNA"/>
</dbReference>
<protein>
    <submittedName>
        <fullName evidence="1">Uncharacterized protein</fullName>
    </submittedName>
</protein>
<organism evidence="1 2">
    <name type="scientific">Candidatus Hydrogenosomobacter endosymbioticus</name>
    <dbReference type="NCBI Taxonomy" id="2558174"/>
    <lineage>
        <taxon>Bacteria</taxon>
        <taxon>Pseudomonadati</taxon>
        <taxon>Pseudomonadota</taxon>
        <taxon>Alphaproteobacteria</taxon>
        <taxon>Holosporales</taxon>
        <taxon>Holosporaceae</taxon>
        <taxon>Candidatus Hydrogenosomobacter</taxon>
    </lineage>
</organism>
<reference evidence="1" key="1">
    <citation type="submission" date="2021-10" db="EMBL/GenBank/DDBJ databases">
        <title>Genome Sequence of The Candidatus Hydrogeosomobacter endosymbioticus, an Intracellular Bacterial Symbiont of the Anaerobic Ciliate GW7.</title>
        <authorList>
            <person name="Shiohama Y."/>
            <person name="Shinzato N."/>
        </authorList>
    </citation>
    <scope>NUCLEOTIDE SEQUENCE [LARGE SCALE GENOMIC DNA]</scope>
    <source>
        <strain evidence="1">200920</strain>
    </source>
</reference>
<evidence type="ECO:0000313" key="2">
    <source>
        <dbReference type="Proteomes" id="UP001320209"/>
    </source>
</evidence>
<proteinExistence type="predicted"/>
<keyword evidence="2" id="KW-1185">Reference proteome</keyword>
<gene>
    <name evidence="1" type="ORF">HYD_2290</name>
</gene>
<sequence>MAMDAKAQKLQIIPSAVDKNTTLNMSGCTFAMLFNFIPRTGSTHGITFSIRPPKKAKNSIFMVEKKLLSLSGWFPLPIPFITQQSPQVELSDGIGEQAGITIVFSIGKQEFSEHASALNRILVFCSLFG</sequence>
<accession>A0ABM7V9G1</accession>
<evidence type="ECO:0000313" key="1">
    <source>
        <dbReference type="EMBL" id="BDB96096.1"/>
    </source>
</evidence>
<dbReference type="Proteomes" id="UP001320209">
    <property type="component" value="Chromosome"/>
</dbReference>
<name>A0ABM7V9G1_9PROT</name>